<dbReference type="STRING" id="6239.B0238.11.1"/>
<dbReference type="RefSeq" id="NP_504410.1">
    <property type="nucleotide sequence ID" value="NM_072009.7"/>
</dbReference>
<feature type="compositionally biased region" description="Basic and acidic residues" evidence="1">
    <location>
        <begin position="51"/>
        <end position="64"/>
    </location>
</feature>
<evidence type="ECO:0007829" key="5">
    <source>
        <dbReference type="PeptideAtlas" id="O16487"/>
    </source>
</evidence>
<dbReference type="EMBL" id="BX284605">
    <property type="protein sequence ID" value="CCD61491.1"/>
    <property type="molecule type" value="Genomic_DNA"/>
</dbReference>
<name>O16487_CAEEL</name>
<sequence length="317" mass="36502">MTKRKNASNAGSSPKKEKKSETFAALKSVKAEKRPAADSSDSEPEDFEEEQITHTEAEETRNEDNGQAIYEPDVMRPLIESFLEFLVQRQSETSTVHNMENKVAEWAETRRDDNIDAGLFVLDFRKYLKSAVKFKNLQMNDSCAAISTYLNSEKSLVEYKSMPDRPPTKIQLYIKKHQIMLKGIGGEPMKNAYKAMNADTEGAKELDELLREASLQYIPQLQEFLDTHPNLTEEQKRSIVNKMKMLNKKYNSKEISSTPKKRSSKKDPETAFSLFCRTKNDKYRDLSDEEREIKLQKKFEKLPAAQKDIYESLAISM</sequence>
<dbReference type="eggNOG" id="KOG0381">
    <property type="taxonomic scope" value="Eukaryota"/>
</dbReference>
<feature type="compositionally biased region" description="Acidic residues" evidence="1">
    <location>
        <begin position="40"/>
        <end position="50"/>
    </location>
</feature>
<organism evidence="2 3">
    <name type="scientific">Caenorhabditis elegans</name>
    <dbReference type="NCBI Taxonomy" id="6239"/>
    <lineage>
        <taxon>Eukaryota</taxon>
        <taxon>Metazoa</taxon>
        <taxon>Ecdysozoa</taxon>
        <taxon>Nematoda</taxon>
        <taxon>Chromadorea</taxon>
        <taxon>Rhabditida</taxon>
        <taxon>Rhabditina</taxon>
        <taxon>Rhabditomorpha</taxon>
        <taxon>Rhabditoidea</taxon>
        <taxon>Rhabditidae</taxon>
        <taxon>Peloderinae</taxon>
        <taxon>Caenorhabditis</taxon>
    </lineage>
</organism>
<dbReference type="PeptideAtlas" id="O16487"/>
<dbReference type="InParanoid" id="O16487"/>
<feature type="region of interest" description="Disordered" evidence="1">
    <location>
        <begin position="1"/>
        <end position="68"/>
    </location>
</feature>
<dbReference type="AlphaFoldDB" id="O16487"/>
<dbReference type="PaxDb" id="6239-B0238.11"/>
<dbReference type="OMA" id="WNNESNA"/>
<reference evidence="2 3" key="1">
    <citation type="journal article" date="1998" name="Science">
        <title>Genome sequence of the nematode C. elegans: a platform for investigating biology.</title>
        <authorList>
            <consortium name="The C. elegans sequencing consortium"/>
            <person name="Sulson J.E."/>
            <person name="Waterston R."/>
        </authorList>
    </citation>
    <scope>NUCLEOTIDE SEQUENCE [LARGE SCALE GENOMIC DNA]</scope>
    <source>
        <strain evidence="2 3">Bristol N2</strain>
    </source>
</reference>
<keyword evidence="3" id="KW-1185">Reference proteome</keyword>
<dbReference type="GeneID" id="178915"/>
<dbReference type="OrthoDB" id="5831108at2759"/>
<dbReference type="FunCoup" id="O16487">
    <property type="interactions" value="271"/>
</dbReference>
<dbReference type="Bgee" id="WBGene00015075">
    <property type="expression patterns" value="Expressed in embryo and 4 other cell types or tissues"/>
</dbReference>
<evidence type="ECO:0000313" key="3">
    <source>
        <dbReference type="Proteomes" id="UP000001940"/>
    </source>
</evidence>
<feature type="region of interest" description="Disordered" evidence="1">
    <location>
        <begin position="250"/>
        <end position="271"/>
    </location>
</feature>
<dbReference type="CTD" id="178915"/>
<dbReference type="PhylomeDB" id="O16487"/>
<dbReference type="UCSC" id="B0238.11">
    <property type="organism name" value="c. elegans"/>
</dbReference>
<keyword evidence="5" id="KW-1267">Proteomics identification</keyword>
<dbReference type="Proteomes" id="UP000001940">
    <property type="component" value="Chromosome V"/>
</dbReference>
<protein>
    <submittedName>
        <fullName evidence="2">HMG box domain-containing protein</fullName>
    </submittedName>
</protein>
<accession>O16487</accession>
<evidence type="ECO:0000313" key="4">
    <source>
        <dbReference type="WormBase" id="B0238.11"/>
    </source>
</evidence>
<dbReference type="WormBase" id="B0238.11">
    <property type="protein sequence ID" value="CE07701"/>
    <property type="gene ID" value="WBGene00015075"/>
    <property type="gene designation" value="penr-1"/>
</dbReference>
<proteinExistence type="evidence at protein level"/>
<dbReference type="InterPro" id="IPR036910">
    <property type="entry name" value="HMG_box_dom_sf"/>
</dbReference>
<dbReference type="AGR" id="WB:WBGene00015075"/>
<dbReference type="SMR" id="O16487"/>
<dbReference type="HOGENOM" id="CLU_877815_0_0_1"/>
<dbReference type="SUPFAM" id="SSF47095">
    <property type="entry name" value="HMG-box"/>
    <property type="match status" value="1"/>
</dbReference>
<evidence type="ECO:0000256" key="1">
    <source>
        <dbReference type="SAM" id="MobiDB-lite"/>
    </source>
</evidence>
<dbReference type="KEGG" id="cel:CELE_B0238.11"/>
<gene>
    <name evidence="2 4" type="primary">penr-1</name>
    <name evidence="4" type="ORF">B0238.11</name>
    <name evidence="2" type="ORF">CELE_B0238.11</name>
</gene>
<dbReference type="IntAct" id="O16487">
    <property type="interactions" value="1"/>
</dbReference>
<dbReference type="PIR" id="G89044">
    <property type="entry name" value="G89044"/>
</dbReference>
<evidence type="ECO:0000313" key="2">
    <source>
        <dbReference type="EMBL" id="CCD61491.1"/>
    </source>
</evidence>